<organism evidence="1 2">
    <name type="scientific">Escherichia phage sortkaff</name>
    <dbReference type="NCBI Taxonomy" id="2696445"/>
    <lineage>
        <taxon>Viruses</taxon>
        <taxon>Duplodnaviria</taxon>
        <taxon>Heunggongvirae</taxon>
        <taxon>Uroviricota</taxon>
        <taxon>Caudoviricetes</taxon>
        <taxon>Sortsnevirus</taxon>
        <taxon>Sortsnevirus IME279</taxon>
    </lineage>
</organism>
<dbReference type="EMBL" id="MN850581">
    <property type="protein sequence ID" value="QHZ59556.1"/>
    <property type="molecule type" value="Genomic_DNA"/>
</dbReference>
<protein>
    <submittedName>
        <fullName evidence="1">Uncharacterized protein</fullName>
    </submittedName>
</protein>
<sequence>MKMIEILHADAYGYNGRSGFERVRFPALVRAEVYRYPDGVHTLDTLMLVPLAELERVGYDGPATSSGSLSFGKYNHSWRDAGPFAYWNQLKASRPVGPVGLPLTPDELRATHGAPF</sequence>
<reference evidence="2" key="1">
    <citation type="submission" date="2019-12" db="EMBL/GenBank/DDBJ databases">
        <authorList>
            <person name="Olsen N.S."/>
            <person name="Junco L.M.F."/>
            <person name="Kot W."/>
            <person name="Hansen L.H."/>
        </authorList>
    </citation>
    <scope>NUCLEOTIDE SEQUENCE [LARGE SCALE GENOMIC DNA]</scope>
</reference>
<name>A0A6C0R159_9CAUD</name>
<evidence type="ECO:0000313" key="2">
    <source>
        <dbReference type="Proteomes" id="UP000466160"/>
    </source>
</evidence>
<evidence type="ECO:0000313" key="1">
    <source>
        <dbReference type="EMBL" id="QHZ59556.1"/>
    </source>
</evidence>
<accession>A0A6C0R159</accession>
<dbReference type="Proteomes" id="UP000466160">
    <property type="component" value="Segment"/>
</dbReference>
<gene>
    <name evidence="1" type="ORF">sortkaff_8</name>
</gene>
<proteinExistence type="predicted"/>